<comment type="caution">
    <text evidence="10">The sequence shown here is derived from an EMBL/GenBank/DDBJ whole genome shotgun (WGS) entry which is preliminary data.</text>
</comment>
<dbReference type="Gene3D" id="3.30.200.20">
    <property type="entry name" value="Phosphorylase Kinase, domain 1"/>
    <property type="match status" value="1"/>
</dbReference>
<accession>A0A8J4BTE2</accession>
<reference evidence="10" key="1">
    <citation type="journal article" date="2021" name="Proc. Natl. Acad. Sci. U.S.A.">
        <title>Three genomes in the algal genus Volvox reveal the fate of a haploid sex-determining region after a transition to homothallism.</title>
        <authorList>
            <person name="Yamamoto K."/>
            <person name="Hamaji T."/>
            <person name="Kawai-Toyooka H."/>
            <person name="Matsuzaki R."/>
            <person name="Takahashi F."/>
            <person name="Nishimura Y."/>
            <person name="Kawachi M."/>
            <person name="Noguchi H."/>
            <person name="Minakuchi Y."/>
            <person name="Umen J.G."/>
            <person name="Toyoda A."/>
            <person name="Nozaki H."/>
        </authorList>
    </citation>
    <scope>NUCLEOTIDE SEQUENCE</scope>
    <source>
        <strain evidence="10">NIES-3780</strain>
    </source>
</reference>
<feature type="transmembrane region" description="Helical" evidence="8">
    <location>
        <begin position="332"/>
        <end position="357"/>
    </location>
</feature>
<evidence type="ECO:0000256" key="2">
    <source>
        <dbReference type="ARBA" id="ARBA00022679"/>
    </source>
</evidence>
<keyword evidence="11" id="KW-1185">Reference proteome</keyword>
<keyword evidence="8" id="KW-1133">Transmembrane helix</keyword>
<evidence type="ECO:0000313" key="11">
    <source>
        <dbReference type="Proteomes" id="UP000747399"/>
    </source>
</evidence>
<evidence type="ECO:0000256" key="8">
    <source>
        <dbReference type="SAM" id="Phobius"/>
    </source>
</evidence>
<evidence type="ECO:0000256" key="3">
    <source>
        <dbReference type="ARBA" id="ARBA00022741"/>
    </source>
</evidence>
<dbReference type="EMBL" id="BNCO01000110">
    <property type="protein sequence ID" value="GIL68093.1"/>
    <property type="molecule type" value="Genomic_DNA"/>
</dbReference>
<feature type="region of interest" description="Disordered" evidence="7">
    <location>
        <begin position="396"/>
        <end position="440"/>
    </location>
</feature>
<dbReference type="InterPro" id="IPR011009">
    <property type="entry name" value="Kinase-like_dom_sf"/>
</dbReference>
<dbReference type="GO" id="GO:0004674">
    <property type="term" value="F:protein serine/threonine kinase activity"/>
    <property type="evidence" value="ECO:0007669"/>
    <property type="project" value="UniProtKB-KW"/>
</dbReference>
<dbReference type="SUPFAM" id="SSF56112">
    <property type="entry name" value="Protein kinase-like (PK-like)"/>
    <property type="match status" value="1"/>
</dbReference>
<gene>
    <name evidence="10" type="ORF">Vafri_21405</name>
</gene>
<evidence type="ECO:0000256" key="1">
    <source>
        <dbReference type="ARBA" id="ARBA00022527"/>
    </source>
</evidence>
<keyword evidence="8" id="KW-0472">Membrane</keyword>
<keyword evidence="3 6" id="KW-0547">Nucleotide-binding</keyword>
<keyword evidence="5 6" id="KW-0067">ATP-binding</keyword>
<keyword evidence="4" id="KW-0418">Kinase</keyword>
<dbReference type="InterPro" id="IPR017441">
    <property type="entry name" value="Protein_kinase_ATP_BS"/>
</dbReference>
<evidence type="ECO:0000313" key="10">
    <source>
        <dbReference type="EMBL" id="GIL68093.1"/>
    </source>
</evidence>
<evidence type="ECO:0000259" key="9">
    <source>
        <dbReference type="PROSITE" id="PS50011"/>
    </source>
</evidence>
<feature type="binding site" evidence="6">
    <location>
        <position position="533"/>
    </location>
    <ligand>
        <name>ATP</name>
        <dbReference type="ChEBI" id="CHEBI:30616"/>
    </ligand>
</feature>
<name>A0A8J4BTE2_9CHLO</name>
<organism evidence="10 11">
    <name type="scientific">Volvox africanus</name>
    <dbReference type="NCBI Taxonomy" id="51714"/>
    <lineage>
        <taxon>Eukaryota</taxon>
        <taxon>Viridiplantae</taxon>
        <taxon>Chlorophyta</taxon>
        <taxon>core chlorophytes</taxon>
        <taxon>Chlorophyceae</taxon>
        <taxon>CS clade</taxon>
        <taxon>Chlamydomonadales</taxon>
        <taxon>Volvocaceae</taxon>
        <taxon>Volvox</taxon>
    </lineage>
</organism>
<proteinExistence type="predicted"/>
<feature type="domain" description="Protein kinase" evidence="9">
    <location>
        <begin position="506"/>
        <end position="795"/>
    </location>
</feature>
<dbReference type="InterPro" id="IPR008271">
    <property type="entry name" value="Ser/Thr_kinase_AS"/>
</dbReference>
<sequence>MSGNCFRGTVRCFVTVSCCFSAFLAAILCRIPRCSHYRPRELAVDEVNALRGRSLRSKEDAVALVSNAQQFVLALAEPSIELVIITSEVVDVSSAAWNSSGVNLPIELRRNITIEGDPRFAQWPVLNFNYIKGVARLAGGCHLAFRNLVLMYFREQPTRAIGMDFLLPTLPGELSFLFANNTALIEGVCFPQEIRSQDFGGLSRPSQFPGDQNVTATLPQDGCVNDTTAYPLRRCWAGRGYIQDLVTECADLDPVTQSTKFNNQIAWVLNCPAICEYLVDYDCLTVQQKEPLVCYLEAKKMYNAARSPKVPVSVENEKESGDRAGLTGRSRVAVISATTIGGTLVVITVVIGLAAAVSWRRHGRRAVTWRNAFATGNDNGSSSTLEGAKLASEHGITKGACGGDNNEGQQEAAGASSRSNTDPESAALPAGESDMEQDTSNEEKINLHFPADGRDKHTRSGHQVEDRPVTLLTPPRAEVVLDVQVAQEQEQKLETKSQENKTPKIELLPTVLGKGSFGRVVEGLYNGRRVAVKLMTSDALWEQAGRQENIQQHQQDEQEQAVGLSNVFVQSFVQEVQVLSRCQHPNIVQLVAACVTPPRLCLVMELMETSLERFLYGKASLRSTECIPLEKVLWIGIGISNALAYLHPTIMHRDLKPANVLINAAASDKPVVKLTDFGLSRLRMTVRSTKHPDAGTPPYMAPECFDLVSRCISHQSDIYSLGVMLWEMLAGERPWHGMGGVAIAFMVTYRGIRLPLHGLAPSRCAPKLARLLMACWDADPARRPAAAEMAKELTLIEEQYCSRGRAHDKGASK</sequence>
<dbReference type="GO" id="GO:0005524">
    <property type="term" value="F:ATP binding"/>
    <property type="evidence" value="ECO:0007669"/>
    <property type="project" value="UniProtKB-UniRule"/>
</dbReference>
<dbReference type="PANTHER" id="PTHR44329">
    <property type="entry name" value="SERINE/THREONINE-PROTEIN KINASE TNNI3K-RELATED"/>
    <property type="match status" value="1"/>
</dbReference>
<dbReference type="SMART" id="SM00220">
    <property type="entry name" value="S_TKc"/>
    <property type="match status" value="1"/>
</dbReference>
<protein>
    <recommendedName>
        <fullName evidence="9">Protein kinase domain-containing protein</fullName>
    </recommendedName>
</protein>
<dbReference type="InterPro" id="IPR001245">
    <property type="entry name" value="Ser-Thr/Tyr_kinase_cat_dom"/>
</dbReference>
<evidence type="ECO:0000256" key="5">
    <source>
        <dbReference type="ARBA" id="ARBA00022840"/>
    </source>
</evidence>
<evidence type="ECO:0000256" key="7">
    <source>
        <dbReference type="SAM" id="MobiDB-lite"/>
    </source>
</evidence>
<evidence type="ECO:0000256" key="6">
    <source>
        <dbReference type="PROSITE-ProRule" id="PRU10141"/>
    </source>
</evidence>
<dbReference type="PANTHER" id="PTHR44329:SF214">
    <property type="entry name" value="PROTEIN KINASE DOMAIN-CONTAINING PROTEIN"/>
    <property type="match status" value="1"/>
</dbReference>
<dbReference type="PROSITE" id="PS00107">
    <property type="entry name" value="PROTEIN_KINASE_ATP"/>
    <property type="match status" value="1"/>
</dbReference>
<evidence type="ECO:0000256" key="4">
    <source>
        <dbReference type="ARBA" id="ARBA00022777"/>
    </source>
</evidence>
<keyword evidence="2" id="KW-0808">Transferase</keyword>
<dbReference type="Proteomes" id="UP000747399">
    <property type="component" value="Unassembled WGS sequence"/>
</dbReference>
<dbReference type="InterPro" id="IPR000719">
    <property type="entry name" value="Prot_kinase_dom"/>
</dbReference>
<keyword evidence="1" id="KW-0723">Serine/threonine-protein kinase</keyword>
<dbReference type="Gene3D" id="1.10.510.10">
    <property type="entry name" value="Transferase(Phosphotransferase) domain 1"/>
    <property type="match status" value="1"/>
</dbReference>
<dbReference type="Pfam" id="PF07714">
    <property type="entry name" value="PK_Tyr_Ser-Thr"/>
    <property type="match status" value="1"/>
</dbReference>
<dbReference type="PROSITE" id="PS50011">
    <property type="entry name" value="PROTEIN_KINASE_DOM"/>
    <property type="match status" value="1"/>
</dbReference>
<dbReference type="PROSITE" id="PS00108">
    <property type="entry name" value="PROTEIN_KINASE_ST"/>
    <property type="match status" value="1"/>
</dbReference>
<keyword evidence="8" id="KW-0812">Transmembrane</keyword>
<dbReference type="InterPro" id="IPR051681">
    <property type="entry name" value="Ser/Thr_Kinases-Pseudokinases"/>
</dbReference>
<dbReference type="AlphaFoldDB" id="A0A8J4BTE2"/>